<comment type="subcellular location">
    <subcellularLocation>
        <location evidence="1">Cell outer membrane</location>
    </subcellularLocation>
</comment>
<evidence type="ECO:0000256" key="6">
    <source>
        <dbReference type="SAM" id="SignalP"/>
    </source>
</evidence>
<dbReference type="OrthoDB" id="9783641at2"/>
<keyword evidence="10" id="KW-1185">Reference proteome</keyword>
<proteinExistence type="inferred from homology"/>
<organism evidence="9 10">
    <name type="scientific">Chitinophaga silvisoli</name>
    <dbReference type="NCBI Taxonomy" id="2291814"/>
    <lineage>
        <taxon>Bacteria</taxon>
        <taxon>Pseudomonadati</taxon>
        <taxon>Bacteroidota</taxon>
        <taxon>Chitinophagia</taxon>
        <taxon>Chitinophagales</taxon>
        <taxon>Chitinophagaceae</taxon>
        <taxon>Chitinophaga</taxon>
    </lineage>
</organism>
<keyword evidence="3 6" id="KW-0732">Signal</keyword>
<evidence type="ECO:0000256" key="3">
    <source>
        <dbReference type="ARBA" id="ARBA00022729"/>
    </source>
</evidence>
<dbReference type="Gene3D" id="1.25.40.390">
    <property type="match status" value="1"/>
</dbReference>
<accession>A0A3E1P3L6</accession>
<feature type="signal peptide" evidence="6">
    <location>
        <begin position="1"/>
        <end position="18"/>
    </location>
</feature>
<evidence type="ECO:0000256" key="4">
    <source>
        <dbReference type="ARBA" id="ARBA00023136"/>
    </source>
</evidence>
<dbReference type="InterPro" id="IPR011990">
    <property type="entry name" value="TPR-like_helical_dom_sf"/>
</dbReference>
<feature type="domain" description="SusD-like N-terminal" evidence="8">
    <location>
        <begin position="111"/>
        <end position="239"/>
    </location>
</feature>
<comment type="similarity">
    <text evidence="2">Belongs to the SusD family.</text>
</comment>
<dbReference type="GO" id="GO:0009279">
    <property type="term" value="C:cell outer membrane"/>
    <property type="evidence" value="ECO:0007669"/>
    <property type="project" value="UniProtKB-SubCell"/>
</dbReference>
<dbReference type="CDD" id="cd08977">
    <property type="entry name" value="SusD"/>
    <property type="match status" value="1"/>
</dbReference>
<evidence type="ECO:0000256" key="1">
    <source>
        <dbReference type="ARBA" id="ARBA00004442"/>
    </source>
</evidence>
<evidence type="ECO:0000313" key="10">
    <source>
        <dbReference type="Proteomes" id="UP000261174"/>
    </source>
</evidence>
<evidence type="ECO:0000256" key="5">
    <source>
        <dbReference type="ARBA" id="ARBA00023237"/>
    </source>
</evidence>
<dbReference type="Gene3D" id="1.10.3780.10">
    <property type="entry name" value="SusD-like"/>
    <property type="match status" value="1"/>
</dbReference>
<evidence type="ECO:0000256" key="2">
    <source>
        <dbReference type="ARBA" id="ARBA00006275"/>
    </source>
</evidence>
<dbReference type="EMBL" id="QTJV01000003">
    <property type="protein sequence ID" value="RFM34779.1"/>
    <property type="molecule type" value="Genomic_DNA"/>
</dbReference>
<feature type="domain" description="RagB/SusD" evidence="7">
    <location>
        <begin position="312"/>
        <end position="523"/>
    </location>
</feature>
<gene>
    <name evidence="9" type="ORF">DXN04_11110</name>
</gene>
<protein>
    <submittedName>
        <fullName evidence="9">RagB/SusD family nutrient uptake outer membrane protein</fullName>
    </submittedName>
</protein>
<evidence type="ECO:0000259" key="8">
    <source>
        <dbReference type="Pfam" id="PF14322"/>
    </source>
</evidence>
<dbReference type="Gene3D" id="1.25.40.10">
    <property type="entry name" value="Tetratricopeptide repeat domain"/>
    <property type="match status" value="1"/>
</dbReference>
<dbReference type="Pfam" id="PF14322">
    <property type="entry name" value="SusD-like_3"/>
    <property type="match status" value="1"/>
</dbReference>
<dbReference type="InterPro" id="IPR012944">
    <property type="entry name" value="SusD_RagB_dom"/>
</dbReference>
<dbReference type="Proteomes" id="UP000261174">
    <property type="component" value="Unassembled WGS sequence"/>
</dbReference>
<dbReference type="Pfam" id="PF07980">
    <property type="entry name" value="SusD_RagB"/>
    <property type="match status" value="1"/>
</dbReference>
<reference evidence="9 10" key="1">
    <citation type="submission" date="2018-08" db="EMBL/GenBank/DDBJ databases">
        <title>Chitinophaga sp. K20C18050901, a novel bacterium isolated from forest soil.</title>
        <authorList>
            <person name="Wang C."/>
        </authorList>
    </citation>
    <scope>NUCLEOTIDE SEQUENCE [LARGE SCALE GENOMIC DNA]</scope>
    <source>
        <strain evidence="9 10">K20C18050901</strain>
    </source>
</reference>
<name>A0A3E1P3L6_9BACT</name>
<dbReference type="PROSITE" id="PS51257">
    <property type="entry name" value="PROKAR_LIPOPROTEIN"/>
    <property type="match status" value="1"/>
</dbReference>
<dbReference type="AlphaFoldDB" id="A0A3E1P3L6"/>
<dbReference type="InterPro" id="IPR033985">
    <property type="entry name" value="SusD-like_N"/>
</dbReference>
<dbReference type="SUPFAM" id="SSF48452">
    <property type="entry name" value="TPR-like"/>
    <property type="match status" value="1"/>
</dbReference>
<keyword evidence="4" id="KW-0472">Membrane</keyword>
<comment type="caution">
    <text evidence="9">The sequence shown here is derived from an EMBL/GenBank/DDBJ whole genome shotgun (WGS) entry which is preliminary data.</text>
</comment>
<dbReference type="RefSeq" id="WP_116853434.1">
    <property type="nucleotide sequence ID" value="NZ_QTJV01000003.1"/>
</dbReference>
<feature type="chain" id="PRO_5017572623" evidence="6">
    <location>
        <begin position="19"/>
        <end position="523"/>
    </location>
</feature>
<keyword evidence="5" id="KW-0998">Cell outer membrane</keyword>
<sequence length="523" mass="57968">MKKILSFILLITMLVSCTKDLNQVPSVEETSESVYTSLANYKSVLAKLYSAFAVAGIEKGDGNADMASSTASWGYLRVYFNLQEIPTDEVVYTWAGGDNLTNIQYMTWGASDTWVSAMYYRIYYTVALCNEFLRNATDAKIASFSEADQASLKVFRAEARFLRALAYTHAMDLYGNVPFVTEADQAGAFTPPRIKRADLYAYIQSELQDIEDVLPAPLQNEYGRVSRAAAWTLLAKNYLNAAVYTGSADYTNCITYCNKIIAGGYSLEPVYKKLFNGDNDKRTTNEIIFPIEADVAHTTTWGATTYLVNGPIVGSMKASDYGVVSGWSSIRTLREFVNLFPDHSGNTDTRGAFWTDGQSLDVDDPSSSSQGYSIVKFTNLNDDGTYTTDGGLVNTDFPMFRLADVYLMYAEAVLRGGTGGTVGDAVNYVNQLRERAYQNTAGDINASTLTLDFILAERGRELFWECTRRTDLIRYGKFTGGDYLWQWKGGSVNGQSVDTKYNLYPIPTTDLASNPNLIQNSGY</sequence>
<evidence type="ECO:0000259" key="7">
    <source>
        <dbReference type="Pfam" id="PF07980"/>
    </source>
</evidence>
<evidence type="ECO:0000313" key="9">
    <source>
        <dbReference type="EMBL" id="RFM34779.1"/>
    </source>
</evidence>